<gene>
    <name evidence="8" type="ORF">BCV69DRAFT_8851</name>
</gene>
<feature type="compositionally biased region" description="Polar residues" evidence="5">
    <location>
        <begin position="73"/>
        <end position="95"/>
    </location>
</feature>
<feature type="transmembrane region" description="Helical" evidence="6">
    <location>
        <begin position="157"/>
        <end position="177"/>
    </location>
</feature>
<keyword evidence="9" id="KW-1185">Reference proteome</keyword>
<dbReference type="RefSeq" id="XP_025350908.1">
    <property type="nucleotide sequence ID" value="XM_025495605.1"/>
</dbReference>
<evidence type="ECO:0000256" key="6">
    <source>
        <dbReference type="SAM" id="Phobius"/>
    </source>
</evidence>
<reference evidence="8 9" key="1">
    <citation type="journal article" date="2018" name="Mol. Biol. Evol.">
        <title>Broad Genomic Sampling Reveals a Smut Pathogenic Ancestry of the Fungal Clade Ustilaginomycotina.</title>
        <authorList>
            <person name="Kijpornyongpan T."/>
            <person name="Mondo S.J."/>
            <person name="Barry K."/>
            <person name="Sandor L."/>
            <person name="Lee J."/>
            <person name="Lipzen A."/>
            <person name="Pangilinan J."/>
            <person name="LaButti K."/>
            <person name="Hainaut M."/>
            <person name="Henrissat B."/>
            <person name="Grigoriev I.V."/>
            <person name="Spatafora J.W."/>
            <person name="Aime M.C."/>
        </authorList>
    </citation>
    <scope>NUCLEOTIDE SEQUENCE [LARGE SCALE GENOMIC DNA]</scope>
    <source>
        <strain evidence="8 9">MCA 4718</strain>
    </source>
</reference>
<dbReference type="GeneID" id="37017339"/>
<feature type="region of interest" description="Disordered" evidence="5">
    <location>
        <begin position="70"/>
        <end position="110"/>
    </location>
</feature>
<evidence type="ECO:0000259" key="7">
    <source>
        <dbReference type="PROSITE" id="PS51380"/>
    </source>
</evidence>
<feature type="transmembrane region" description="Helical" evidence="6">
    <location>
        <begin position="120"/>
        <end position="137"/>
    </location>
</feature>
<dbReference type="EMBL" id="KZ819321">
    <property type="protein sequence ID" value="PWN23748.1"/>
    <property type="molecule type" value="Genomic_DNA"/>
</dbReference>
<evidence type="ECO:0000256" key="4">
    <source>
        <dbReference type="ARBA" id="ARBA00023136"/>
    </source>
</evidence>
<dbReference type="PANTHER" id="PTHR10783">
    <property type="entry name" value="XENOTROPIC AND POLYTROPIC RETROVIRUS RECEPTOR 1-RELATED"/>
    <property type="match status" value="1"/>
</dbReference>
<evidence type="ECO:0000256" key="1">
    <source>
        <dbReference type="ARBA" id="ARBA00004141"/>
    </source>
</evidence>
<sequence length="548" mass="60293">MSWGEERRIRSFPSTASQYETLHPRSSQHPFSEAFPPPYRVLLLISFGIFCWGLNIQVLNRLGIDTDDVLSPGQGSDRSHPNSSSNELPLHQTDSAPNQRRRAHAAPAAAPTSLRAHKSIYGLSATLAVWTIANWLLFRHYVTQQGGDPAGRHAQAFQGVAILAVFVAGVWPGNVIWRSVRKRFGQSLLSLILPAPLLLNSPTFPSILLADVLTSFAKVFGDVWLTACFLVPRKEHHTWWNGRGSWVVPLLVSLPYAIRLIQCLAEYQHTGARKRPGGGSHSVKSKRPLANALKYASAFPVIWISASQSSRAGGVPSEQNSNGLWFAWLLSILINSLFSYWWDVTNDWGLEGLKPSTWSSLTASTAVLFGSTRHHPARPVHRRGLSTWPAARGAASAHDDDADGEDDKLLGSNGLKGTDADGSANHRPGPLSTRILRPSSAAATDVPSTAMLFPPTVYHLAILLDLVLRFTWSLKLSPHLAQLVELESGVFVLEVAEIARRCGWVFLRVEWEVVKRKRAGWLLKERRTEENLEMSSAVRGGPAEGDAL</sequence>
<feature type="domain" description="EXS" evidence="7">
    <location>
        <begin position="239"/>
        <end position="540"/>
    </location>
</feature>
<dbReference type="STRING" id="1684307.A0A316UFN1"/>
<dbReference type="GO" id="GO:0016020">
    <property type="term" value="C:membrane"/>
    <property type="evidence" value="ECO:0007669"/>
    <property type="project" value="UniProtKB-SubCell"/>
</dbReference>
<keyword evidence="2 6" id="KW-0812">Transmembrane</keyword>
<dbReference type="PANTHER" id="PTHR10783:SF46">
    <property type="entry name" value="PROTEIN ERD1 HOMOLOG 2"/>
    <property type="match status" value="1"/>
</dbReference>
<dbReference type="InterPro" id="IPR004342">
    <property type="entry name" value="EXS_C"/>
</dbReference>
<keyword evidence="4 6" id="KW-0472">Membrane</keyword>
<dbReference type="AlphaFoldDB" id="A0A316UFN1"/>
<dbReference type="GO" id="GO:0005737">
    <property type="term" value="C:cytoplasm"/>
    <property type="evidence" value="ECO:0007669"/>
    <property type="project" value="TreeGrafter"/>
</dbReference>
<evidence type="ECO:0000256" key="2">
    <source>
        <dbReference type="ARBA" id="ARBA00022692"/>
    </source>
</evidence>
<dbReference type="OrthoDB" id="2159384at2759"/>
<protein>
    <submittedName>
        <fullName evidence="8">EXS-domain-containing protein</fullName>
    </submittedName>
</protein>
<dbReference type="Pfam" id="PF03124">
    <property type="entry name" value="EXS"/>
    <property type="match status" value="1"/>
</dbReference>
<organism evidence="8 9">
    <name type="scientific">Pseudomicrostroma glucosiphilum</name>
    <dbReference type="NCBI Taxonomy" id="1684307"/>
    <lineage>
        <taxon>Eukaryota</taxon>
        <taxon>Fungi</taxon>
        <taxon>Dikarya</taxon>
        <taxon>Basidiomycota</taxon>
        <taxon>Ustilaginomycotina</taxon>
        <taxon>Exobasidiomycetes</taxon>
        <taxon>Microstromatales</taxon>
        <taxon>Microstromatales incertae sedis</taxon>
        <taxon>Pseudomicrostroma</taxon>
    </lineage>
</organism>
<evidence type="ECO:0000256" key="3">
    <source>
        <dbReference type="ARBA" id="ARBA00022989"/>
    </source>
</evidence>
<feature type="region of interest" description="Disordered" evidence="5">
    <location>
        <begin position="393"/>
        <end position="438"/>
    </location>
</feature>
<proteinExistence type="predicted"/>
<dbReference type="Proteomes" id="UP000245942">
    <property type="component" value="Unassembled WGS sequence"/>
</dbReference>
<evidence type="ECO:0000256" key="5">
    <source>
        <dbReference type="SAM" id="MobiDB-lite"/>
    </source>
</evidence>
<accession>A0A316UFN1</accession>
<comment type="subcellular location">
    <subcellularLocation>
        <location evidence="1">Membrane</location>
        <topology evidence="1">Multi-pass membrane protein</topology>
    </subcellularLocation>
</comment>
<dbReference type="PROSITE" id="PS51380">
    <property type="entry name" value="EXS"/>
    <property type="match status" value="1"/>
</dbReference>
<evidence type="ECO:0000313" key="8">
    <source>
        <dbReference type="EMBL" id="PWN23748.1"/>
    </source>
</evidence>
<feature type="transmembrane region" description="Helical" evidence="6">
    <location>
        <begin position="189"/>
        <end position="210"/>
    </location>
</feature>
<evidence type="ECO:0000313" key="9">
    <source>
        <dbReference type="Proteomes" id="UP000245942"/>
    </source>
</evidence>
<name>A0A316UFN1_9BASI</name>
<keyword evidence="3 6" id="KW-1133">Transmembrane helix</keyword>